<keyword evidence="1" id="KW-0472">Membrane</keyword>
<dbReference type="EMBL" id="GGFM01012371">
    <property type="protein sequence ID" value="MBW33122.1"/>
    <property type="molecule type" value="Transcribed_RNA"/>
</dbReference>
<organism evidence="3">
    <name type="scientific">Anopheles braziliensis</name>
    <dbReference type="NCBI Taxonomy" id="58242"/>
    <lineage>
        <taxon>Eukaryota</taxon>
        <taxon>Metazoa</taxon>
        <taxon>Ecdysozoa</taxon>
        <taxon>Arthropoda</taxon>
        <taxon>Hexapoda</taxon>
        <taxon>Insecta</taxon>
        <taxon>Pterygota</taxon>
        <taxon>Neoptera</taxon>
        <taxon>Endopterygota</taxon>
        <taxon>Diptera</taxon>
        <taxon>Nematocera</taxon>
        <taxon>Culicoidea</taxon>
        <taxon>Culicidae</taxon>
        <taxon>Anophelinae</taxon>
        <taxon>Anopheles</taxon>
    </lineage>
</organism>
<protein>
    <submittedName>
        <fullName evidence="3">Putative secreted peptide</fullName>
    </submittedName>
</protein>
<keyword evidence="1" id="KW-0812">Transmembrane</keyword>
<feature type="transmembrane region" description="Helical" evidence="1">
    <location>
        <begin position="53"/>
        <end position="73"/>
    </location>
</feature>
<keyword evidence="2" id="KW-0732">Signal</keyword>
<name>A0A2M3ZXC1_9DIPT</name>
<evidence type="ECO:0000256" key="1">
    <source>
        <dbReference type="SAM" id="Phobius"/>
    </source>
</evidence>
<feature type="signal peptide" evidence="2">
    <location>
        <begin position="1"/>
        <end position="22"/>
    </location>
</feature>
<evidence type="ECO:0000256" key="2">
    <source>
        <dbReference type="SAM" id="SignalP"/>
    </source>
</evidence>
<sequence>MAAKGFPTVLLGLLLFLAPVLCQTGVARARWQMQGPYTPGKAGHDANGFRRSFSSFLVFSLSLSVARSVLFLISGW</sequence>
<feature type="chain" id="PRO_5014869559" evidence="2">
    <location>
        <begin position="23"/>
        <end position="76"/>
    </location>
</feature>
<reference evidence="3" key="1">
    <citation type="submission" date="2018-01" db="EMBL/GenBank/DDBJ databases">
        <title>An insight into the sialome of Amazonian anophelines.</title>
        <authorList>
            <person name="Ribeiro J.M."/>
            <person name="Scarpassa V."/>
            <person name="Calvo E."/>
        </authorList>
    </citation>
    <scope>NUCLEOTIDE SEQUENCE</scope>
    <source>
        <tissue evidence="3">Salivary glands</tissue>
    </source>
</reference>
<keyword evidence="1" id="KW-1133">Transmembrane helix</keyword>
<proteinExistence type="predicted"/>
<evidence type="ECO:0000313" key="3">
    <source>
        <dbReference type="EMBL" id="MBW33122.1"/>
    </source>
</evidence>
<accession>A0A2M3ZXC1</accession>
<dbReference type="AlphaFoldDB" id="A0A2M3ZXC1"/>